<feature type="domain" description="RCC1-like" evidence="4">
    <location>
        <begin position="6"/>
        <end position="313"/>
    </location>
</feature>
<keyword evidence="6" id="KW-1185">Reference proteome</keyword>
<evidence type="ECO:0000256" key="2">
    <source>
        <dbReference type="ARBA" id="ARBA00022737"/>
    </source>
</evidence>
<evidence type="ECO:0000313" key="6">
    <source>
        <dbReference type="Proteomes" id="UP001156441"/>
    </source>
</evidence>
<dbReference type="EMBL" id="JAFFZE010000016">
    <property type="protein sequence ID" value="MCT2585816.1"/>
    <property type="molecule type" value="Genomic_DNA"/>
</dbReference>
<evidence type="ECO:0000256" key="3">
    <source>
        <dbReference type="SAM" id="MobiDB-lite"/>
    </source>
</evidence>
<gene>
    <name evidence="5" type="ORF">JT362_22110</name>
</gene>
<dbReference type="RefSeq" id="WP_260193531.1">
    <property type="nucleotide sequence ID" value="NZ_JAFFZE010000016.1"/>
</dbReference>
<dbReference type="InterPro" id="IPR058923">
    <property type="entry name" value="RCC1-like_dom"/>
</dbReference>
<dbReference type="InterPro" id="IPR009091">
    <property type="entry name" value="RCC1/BLIP-II"/>
</dbReference>
<dbReference type="PROSITE" id="PS50012">
    <property type="entry name" value="RCC1_3"/>
    <property type="match status" value="6"/>
</dbReference>
<dbReference type="PANTHER" id="PTHR45982:SF1">
    <property type="entry name" value="REGULATOR OF CHROMOSOME CONDENSATION"/>
    <property type="match status" value="1"/>
</dbReference>
<name>A0ABT2JD67_9PSEU</name>
<evidence type="ECO:0000256" key="1">
    <source>
        <dbReference type="ARBA" id="ARBA00022658"/>
    </source>
</evidence>
<dbReference type="Proteomes" id="UP001156441">
    <property type="component" value="Unassembled WGS sequence"/>
</dbReference>
<comment type="caution">
    <text evidence="5">The sequence shown here is derived from an EMBL/GenBank/DDBJ whole genome shotgun (WGS) entry which is preliminary data.</text>
</comment>
<accession>A0ABT2JD67</accession>
<sequence length="394" mass="40548">MKEIVSAWGDNTNGQLSNGTTDGQAETPQPIKGLEGVRTIEGGSGHIIAIMEDGSAYGWGRNGFGQIGDCSTDQQTEPVRVKLDGIKAVAPGGGHTLYLLEDGSVWGCGAGFFGMLGPDNMRVHPVPVRIDAPDNIVQLSSGGSHALALLDDGTVWAWGRDDCGQLADGDQTGKRPGSLVQVHAGREYPLRALPAQVEGISEATFVATGGGHSLVVHQDGTLTTWGLNDCGQLGDGATTGRKREYRTPVKAQVSGVKAVAGAYHHTLILLQDGTVRACGINDRGQCGDGTTVERATPVEVLGVTGATQVVATGGGGDDNPGDAGHSIAVGADGTVWAWGNNDFGELGLGHTELQTKPAQVPNLTGVRQVTVSGEVPGFRELPGGGSTIAIHTEK</sequence>
<dbReference type="InterPro" id="IPR000408">
    <property type="entry name" value="Reg_chr_condens"/>
</dbReference>
<dbReference type="Pfam" id="PF25390">
    <property type="entry name" value="WD40_RLD"/>
    <property type="match status" value="1"/>
</dbReference>
<dbReference type="PANTHER" id="PTHR45982">
    <property type="entry name" value="REGULATOR OF CHROMOSOME CONDENSATION"/>
    <property type="match status" value="1"/>
</dbReference>
<feature type="region of interest" description="Disordered" evidence="3">
    <location>
        <begin position="1"/>
        <end position="30"/>
    </location>
</feature>
<keyword evidence="1" id="KW-0344">Guanine-nucleotide releasing factor</keyword>
<evidence type="ECO:0000259" key="4">
    <source>
        <dbReference type="Pfam" id="PF25390"/>
    </source>
</evidence>
<dbReference type="PRINTS" id="PR00633">
    <property type="entry name" value="RCCNDNSATION"/>
</dbReference>
<protein>
    <recommendedName>
        <fullName evidence="4">RCC1-like domain-containing protein</fullName>
    </recommendedName>
</protein>
<feature type="compositionally biased region" description="Polar residues" evidence="3">
    <location>
        <begin position="9"/>
        <end position="27"/>
    </location>
</feature>
<reference evidence="5 6" key="1">
    <citation type="submission" date="2021-02" db="EMBL/GenBank/DDBJ databases">
        <title>Actinophytocola xerophila sp. nov., isolated from soil of cotton cropping field.</title>
        <authorList>
            <person name="Huang R."/>
            <person name="Chen X."/>
            <person name="Ge X."/>
            <person name="Liu W."/>
        </authorList>
    </citation>
    <scope>NUCLEOTIDE SEQUENCE [LARGE SCALE GENOMIC DNA]</scope>
    <source>
        <strain evidence="5 6">S1-96</strain>
    </source>
</reference>
<dbReference type="Gene3D" id="2.130.10.30">
    <property type="entry name" value="Regulator of chromosome condensation 1/beta-lactamase-inhibitor protein II"/>
    <property type="match status" value="2"/>
</dbReference>
<dbReference type="InterPro" id="IPR051553">
    <property type="entry name" value="Ran_GTPase-activating"/>
</dbReference>
<dbReference type="PROSITE" id="PS00626">
    <property type="entry name" value="RCC1_2"/>
    <property type="match status" value="2"/>
</dbReference>
<proteinExistence type="predicted"/>
<keyword evidence="2" id="KW-0677">Repeat</keyword>
<dbReference type="SUPFAM" id="SSF50985">
    <property type="entry name" value="RCC1/BLIP-II"/>
    <property type="match status" value="1"/>
</dbReference>
<dbReference type="Pfam" id="PF00415">
    <property type="entry name" value="RCC1"/>
    <property type="match status" value="1"/>
</dbReference>
<organism evidence="5 6">
    <name type="scientific">Actinophytocola gossypii</name>
    <dbReference type="NCBI Taxonomy" id="2812003"/>
    <lineage>
        <taxon>Bacteria</taxon>
        <taxon>Bacillati</taxon>
        <taxon>Actinomycetota</taxon>
        <taxon>Actinomycetes</taxon>
        <taxon>Pseudonocardiales</taxon>
        <taxon>Pseudonocardiaceae</taxon>
    </lineage>
</organism>
<evidence type="ECO:0000313" key="5">
    <source>
        <dbReference type="EMBL" id="MCT2585816.1"/>
    </source>
</evidence>